<dbReference type="GO" id="GO:0008270">
    <property type="term" value="F:zinc ion binding"/>
    <property type="evidence" value="ECO:0007669"/>
    <property type="project" value="UniProtKB-KW"/>
</dbReference>
<keyword evidence="5" id="KW-0479">Metal-binding</keyword>
<feature type="domain" description="Helicase ATP-binding" evidence="17">
    <location>
        <begin position="1330"/>
        <end position="1518"/>
    </location>
</feature>
<evidence type="ECO:0000256" key="9">
    <source>
        <dbReference type="ARBA" id="ARBA00022806"/>
    </source>
</evidence>
<feature type="compositionally biased region" description="Basic residues" evidence="16">
    <location>
        <begin position="342"/>
        <end position="352"/>
    </location>
</feature>
<feature type="compositionally biased region" description="Basic and acidic residues" evidence="16">
    <location>
        <begin position="1015"/>
        <end position="1039"/>
    </location>
</feature>
<feature type="compositionally biased region" description="Basic and acidic residues" evidence="16">
    <location>
        <begin position="1138"/>
        <end position="1151"/>
    </location>
</feature>
<dbReference type="CDD" id="cd11726">
    <property type="entry name" value="ADDz_ATRX"/>
    <property type="match status" value="1"/>
</dbReference>
<dbReference type="GO" id="GO:0005634">
    <property type="term" value="C:nucleus"/>
    <property type="evidence" value="ECO:0007669"/>
    <property type="project" value="UniProtKB-SubCell"/>
</dbReference>
<proteinExistence type="inferred from homology"/>
<dbReference type="GO" id="GO:0016887">
    <property type="term" value="F:ATP hydrolysis activity"/>
    <property type="evidence" value="ECO:0007669"/>
    <property type="project" value="InterPro"/>
</dbReference>
<evidence type="ECO:0000256" key="3">
    <source>
        <dbReference type="ARBA" id="ARBA00007025"/>
    </source>
</evidence>
<dbReference type="InterPro" id="IPR027417">
    <property type="entry name" value="P-loop_NTPase"/>
</dbReference>
<feature type="domain" description="PHD-type" evidence="19">
    <location>
        <begin position="34"/>
        <end position="171"/>
    </location>
</feature>
<feature type="compositionally biased region" description="Acidic residues" evidence="16">
    <location>
        <begin position="1722"/>
        <end position="1733"/>
    </location>
</feature>
<feature type="compositionally biased region" description="Basic residues" evidence="16">
    <location>
        <begin position="264"/>
        <end position="278"/>
    </location>
</feature>
<dbReference type="Pfam" id="PF00271">
    <property type="entry name" value="Helicase_C"/>
    <property type="match status" value="1"/>
</dbReference>
<evidence type="ECO:0000256" key="8">
    <source>
        <dbReference type="ARBA" id="ARBA00022801"/>
    </source>
</evidence>
<feature type="compositionally biased region" description="Basic and acidic residues" evidence="16">
    <location>
        <begin position="554"/>
        <end position="564"/>
    </location>
</feature>
<evidence type="ECO:0000256" key="14">
    <source>
        <dbReference type="ARBA" id="ARBA00023242"/>
    </source>
</evidence>
<evidence type="ECO:0000259" key="19">
    <source>
        <dbReference type="PROSITE" id="PS51533"/>
    </source>
</evidence>
<feature type="compositionally biased region" description="Low complexity" evidence="16">
    <location>
        <begin position="847"/>
        <end position="859"/>
    </location>
</feature>
<feature type="compositionally biased region" description="Acidic residues" evidence="16">
    <location>
        <begin position="1664"/>
        <end position="1677"/>
    </location>
</feature>
<feature type="region of interest" description="Disordered" evidence="16">
    <location>
        <begin position="1069"/>
        <end position="1242"/>
    </location>
</feature>
<evidence type="ECO:0000259" key="18">
    <source>
        <dbReference type="PROSITE" id="PS51194"/>
    </source>
</evidence>
<keyword evidence="6" id="KW-0547">Nucleotide-binding</keyword>
<dbReference type="PROSITE" id="PS51533">
    <property type="entry name" value="ADD"/>
    <property type="match status" value="1"/>
</dbReference>
<evidence type="ECO:0000256" key="16">
    <source>
        <dbReference type="SAM" id="MobiDB-lite"/>
    </source>
</evidence>
<feature type="compositionally biased region" description="Basic residues" evidence="16">
    <location>
        <begin position="785"/>
        <end position="794"/>
    </location>
</feature>
<accession>A0A1B6G4H8</accession>
<evidence type="ECO:0000313" key="20">
    <source>
        <dbReference type="EMBL" id="JAS57336.1"/>
    </source>
</evidence>
<feature type="compositionally biased region" description="Basic residues" evidence="16">
    <location>
        <begin position="1692"/>
        <end position="1704"/>
    </location>
</feature>
<feature type="compositionally biased region" description="Basic and acidic residues" evidence="16">
    <location>
        <begin position="182"/>
        <end position="193"/>
    </location>
</feature>
<feature type="compositionally biased region" description="Basic and acidic residues" evidence="16">
    <location>
        <begin position="1649"/>
        <end position="1663"/>
    </location>
</feature>
<dbReference type="Gene3D" id="3.40.50.10810">
    <property type="entry name" value="Tandem AAA-ATPase domain"/>
    <property type="match status" value="1"/>
</dbReference>
<dbReference type="InterPro" id="IPR038718">
    <property type="entry name" value="SNF2-like_sf"/>
</dbReference>
<dbReference type="InterPro" id="IPR000330">
    <property type="entry name" value="SNF2_N"/>
</dbReference>
<keyword evidence="7" id="KW-0863">Zinc-finger</keyword>
<feature type="compositionally biased region" description="Polar residues" evidence="16">
    <location>
        <begin position="568"/>
        <end position="578"/>
    </location>
</feature>
<dbReference type="InterPro" id="IPR013083">
    <property type="entry name" value="Znf_RING/FYVE/PHD"/>
</dbReference>
<evidence type="ECO:0000256" key="15">
    <source>
        <dbReference type="ARBA" id="ARBA00031106"/>
    </source>
</evidence>
<dbReference type="InterPro" id="IPR044574">
    <property type="entry name" value="ARIP4-like"/>
</dbReference>
<feature type="compositionally biased region" description="Basic and acidic residues" evidence="16">
    <location>
        <begin position="816"/>
        <end position="826"/>
    </location>
</feature>
<dbReference type="CDD" id="cd18793">
    <property type="entry name" value="SF2_C_SNF"/>
    <property type="match status" value="1"/>
</dbReference>
<dbReference type="GO" id="GO:0000781">
    <property type="term" value="C:chromosome, telomeric region"/>
    <property type="evidence" value="ECO:0007669"/>
    <property type="project" value="UniProtKB-SubCell"/>
</dbReference>
<feature type="compositionally biased region" description="Basic and acidic residues" evidence="16">
    <location>
        <begin position="415"/>
        <end position="454"/>
    </location>
</feature>
<feature type="compositionally biased region" description="Basic residues" evidence="16">
    <location>
        <begin position="1191"/>
        <end position="1200"/>
    </location>
</feature>
<feature type="compositionally biased region" description="Basic residues" evidence="16">
    <location>
        <begin position="1086"/>
        <end position="1109"/>
    </location>
</feature>
<dbReference type="InterPro" id="IPR049730">
    <property type="entry name" value="SNF2/RAD54-like_C"/>
</dbReference>
<feature type="compositionally biased region" description="Basic residues" evidence="16">
    <location>
        <begin position="294"/>
        <end position="306"/>
    </location>
</feature>
<dbReference type="InterPro" id="IPR001650">
    <property type="entry name" value="Helicase_C-like"/>
</dbReference>
<dbReference type="GO" id="GO:0005524">
    <property type="term" value="F:ATP binding"/>
    <property type="evidence" value="ECO:0007669"/>
    <property type="project" value="UniProtKB-KW"/>
</dbReference>
<evidence type="ECO:0000256" key="5">
    <source>
        <dbReference type="ARBA" id="ARBA00022723"/>
    </source>
</evidence>
<feature type="compositionally biased region" description="Basic and acidic residues" evidence="16">
    <location>
        <begin position="906"/>
        <end position="928"/>
    </location>
</feature>
<dbReference type="SMART" id="SM00487">
    <property type="entry name" value="DEXDc"/>
    <property type="match status" value="1"/>
</dbReference>
<evidence type="ECO:0000256" key="7">
    <source>
        <dbReference type="ARBA" id="ARBA00022771"/>
    </source>
</evidence>
<keyword evidence="8" id="KW-0378">Hydrolase</keyword>
<dbReference type="GO" id="GO:0003677">
    <property type="term" value="F:DNA binding"/>
    <property type="evidence" value="ECO:0007669"/>
    <property type="project" value="UniProtKB-KW"/>
</dbReference>
<dbReference type="SUPFAM" id="SSF57903">
    <property type="entry name" value="FYVE/PHD zinc finger"/>
    <property type="match status" value="1"/>
</dbReference>
<feature type="compositionally biased region" description="Basic and acidic residues" evidence="16">
    <location>
        <begin position="746"/>
        <end position="764"/>
    </location>
</feature>
<keyword evidence="14" id="KW-0539">Nucleus</keyword>
<evidence type="ECO:0000256" key="11">
    <source>
        <dbReference type="ARBA" id="ARBA00022840"/>
    </source>
</evidence>
<evidence type="ECO:0000256" key="6">
    <source>
        <dbReference type="ARBA" id="ARBA00022741"/>
    </source>
</evidence>
<dbReference type="InterPro" id="IPR014001">
    <property type="entry name" value="Helicase_ATP-bd"/>
</dbReference>
<feature type="compositionally biased region" description="Basic residues" evidence="16">
    <location>
        <begin position="1231"/>
        <end position="1240"/>
    </location>
</feature>
<organism evidence="20">
    <name type="scientific">Cuerna arida</name>
    <dbReference type="NCBI Taxonomy" id="1464854"/>
    <lineage>
        <taxon>Eukaryota</taxon>
        <taxon>Metazoa</taxon>
        <taxon>Ecdysozoa</taxon>
        <taxon>Arthropoda</taxon>
        <taxon>Hexapoda</taxon>
        <taxon>Insecta</taxon>
        <taxon>Pterygota</taxon>
        <taxon>Neoptera</taxon>
        <taxon>Paraneoptera</taxon>
        <taxon>Hemiptera</taxon>
        <taxon>Auchenorrhyncha</taxon>
        <taxon>Membracoidea</taxon>
        <taxon>Cicadellidae</taxon>
        <taxon>Cicadellinae</taxon>
        <taxon>Proconiini</taxon>
        <taxon>Cuerna</taxon>
    </lineage>
</organism>
<dbReference type="GO" id="GO:0004386">
    <property type="term" value="F:helicase activity"/>
    <property type="evidence" value="ECO:0007669"/>
    <property type="project" value="UniProtKB-KW"/>
</dbReference>
<dbReference type="Gene3D" id="3.40.50.300">
    <property type="entry name" value="P-loop containing nucleotide triphosphate hydrolases"/>
    <property type="match status" value="1"/>
</dbReference>
<keyword evidence="11" id="KW-0067">ATP-binding</keyword>
<dbReference type="Gene3D" id="3.30.40.10">
    <property type="entry name" value="Zinc/RING finger domain, C3HC4 (zinc finger)"/>
    <property type="match status" value="1"/>
</dbReference>
<feature type="compositionally biased region" description="Basic and acidic residues" evidence="16">
    <location>
        <begin position="795"/>
        <end position="808"/>
    </location>
</feature>
<feature type="compositionally biased region" description="Basic and acidic residues" evidence="16">
    <location>
        <begin position="944"/>
        <end position="983"/>
    </location>
</feature>
<feature type="compositionally biased region" description="Basic and acidic residues" evidence="16">
    <location>
        <begin position="720"/>
        <end position="730"/>
    </location>
</feature>
<evidence type="ECO:0000256" key="12">
    <source>
        <dbReference type="ARBA" id="ARBA00022895"/>
    </source>
</evidence>
<protein>
    <recommendedName>
        <fullName evidence="15">ATP-dependent helicase ATRX</fullName>
    </recommendedName>
</protein>
<comment type="similarity">
    <text evidence="3">Belongs to the SNF2/RAD54 helicase family.</text>
</comment>
<dbReference type="InterPro" id="IPR011011">
    <property type="entry name" value="Znf_FYVE_PHD"/>
</dbReference>
<feature type="region of interest" description="Disordered" evidence="16">
    <location>
        <begin position="1649"/>
        <end position="1738"/>
    </location>
</feature>
<keyword evidence="12" id="KW-0779">Telomere</keyword>
<keyword evidence="10" id="KW-0862">Zinc</keyword>
<dbReference type="SUPFAM" id="SSF52540">
    <property type="entry name" value="P-loop containing nucleoside triphosphate hydrolases"/>
    <property type="match status" value="2"/>
</dbReference>
<sequence>MGGEDTDKIIRIPGDTLLIKVTPEEVQYRNKYLPDPKKLTDEKLVCTVCSVSLAQDIHKGKQIYIHRCLQVLVCEFCFTFYGDGCFSADEDGDDKYCRWCGQGGTLFLCSACTCAFCQKCVKLNLKASVLADLENDDWKCYICNPRPLFGSRAICWGAEELNKIGKERELEKTKKQKERLEKLEEKKKEETSRKSRKQSSSEDEVTSKKRKSRANSSESSSPEVMPAKRPKRTSLETRNLNGSLSRKKRKDTSSDDGSSDGTKKITRRSSSRNKKNKKITADSSSEDDNSDIKSRRKTKSKKKKAKNSSDDSSDGDYKISKRKSIKKAPDSSDDDSADEKHTKKKKMAKKKKENLSDLSSDEKKKKVRRHKDESSDESADDKIKRSRKLKKKKDESSDSDSDDNLKKDKKKSKFKNPDDRKKNEINSDGGEDVKKKKNDETIFDEKSEESRSKDSSTAVDSLVKKRIKLAILWLDTAIKDIAELGSLISLRATKFAKKKINSENLKSYEDVLSTVSKLKQLMSGIHSNYDHIEKNLDAQLKPWKILTGVEESETEKPAEEETRLSADGSVSESQNISVDSHDCNNKKEIANENTTDIANSTLDVEIPTNVCDKKVETKLDNESNNLDLKWDNLSVDEDSDNDNLNVTEAITKASETLDKLNNEEEDLKTNKNSVHDDHTSSEEASKDDSSKKMDDTIIKTQSQKNVSFVDDSSKGSQSDSDEKNSNSDKQKSRKSGYKSLLGSNKIDYKNQETKDNTENEDVLKKLQTTKAVTEGVTSESEISHKKERPQRKSCLKKERKEKIGEDSKNGGSSLKESPRRDLKEKSLCTGISKSSEDLETEPRVNTGLSSSDESGGLESFAVRLKDKWQSQGGSDNCESEEQSGNMKLKTSLGLDSSGESDTSLEPLRDKKDKELMKEHKDKRESSSRDKKRNKEKGNLMGRSNMEKKSTKESRKANKSKIDTEKDTRKKLTFDESDEKKVEPTVENNSKNVQEEMDCDNLGNSSDENMKGNGIKLEKEHDVGNSRIENENTDIKNASKDNKQFLKSELNKTEFLGLDSSVDENDIKIERKNDVENGSTDEEIKNKNKSKGKEKKLKKASVRNQRRSKKSNLLDSSDEDDEPSDEKKENVQHILSSDEENKKSDHEVKDEESMSPVEVVSSTDSSDPDEVQKKKRKKPGSSDSDESEVLKNKKKKKRKLIRCANSDESSESGNESVDANKKSSQGESPGKGGRKNIKKIKGKGDLEDATIEAAEEEKERRRRVEERQKLFNAVFEIKETKILDKLVLDFDEKDKKELISVNKGLVEKMKPHQAKGVKFMWDSCFESIAQLKKQKKGSGCILAHCMGLGKTFQVISLVHTLLTNEETHVRTIMVVCPLSTVLNWYNEFGKWLEDIEGGDSIEVFHLTKCKQNPERARELRRWQHNGGVMIMGYEMFRNLTCETAKKFKAKIKKDFQETLVDPGADLIVCDEGHMLKNENTALSKAMTKVKTLRRIVLTGTPMQNNLKEYHCMVQFVKPNLLGTRKEFLNRFVNPISNGQFVDSTESDVKLMKRRAHVLHKMLEGLVQRFDYNVLTPFLPPKHEYVISLCLSELQVKLYKHYLENYSQQSDSNKAGSRLFQDWQALGRIWTHPRVLKMSTDKANLLKEKKMMEESDEEGSLKDFIDDGSDSETTPEESSDNSLSDASIKSNDVKKKKTIPSRRTTRSTRSNSKNAAQLESSGDEKEDNEEPMEESNTDRAWWSGMVEPEHLDDINLSAKLVLLFAILKECEMIEDKVLVFSQSLFSLDLIEYFLDKIDAATQEGRLEENLGNHQGTWAKGLDYFRLDGSTSSENRNIWCKSFNREDNPRARLFLISTRAGGLGINLTAANRVIIFDASWNPSHDVQSIFRVYRFGQRKPCYIYRFIAHGTMEEKVYDRQVAKQSMSNRVVDEQQVHRHFSMNDLNELYSFTPPSNKEDRPIPSLPTDGLMAEILTQYSNWIEKYHEHDSLLENVVEEELNEEERKAAWEDYENDKKRGFIPQTTGTAGAFNNQLMSLQIENLRRALKAKYPTKPEQELNQMLVYQVSMLMRQQQLAAQSQMGMNAPRPQMYPTTNMTPEHLFNLQQQQIKMQYL</sequence>
<feature type="compositionally biased region" description="Basic and acidic residues" evidence="16">
    <location>
        <begin position="666"/>
        <end position="697"/>
    </location>
</feature>
<evidence type="ECO:0000256" key="10">
    <source>
        <dbReference type="ARBA" id="ARBA00022833"/>
    </source>
</evidence>
<feature type="compositionally biased region" description="Polar residues" evidence="16">
    <location>
        <begin position="893"/>
        <end position="903"/>
    </location>
</feature>
<reference evidence="20" key="1">
    <citation type="submission" date="2015-11" db="EMBL/GenBank/DDBJ databases">
        <title>De novo transcriptome assembly of four potential Pierce s Disease insect vectors from Arizona vineyards.</title>
        <authorList>
            <person name="Tassone E.E."/>
        </authorList>
    </citation>
    <scope>NUCLEOTIDE SEQUENCE</scope>
</reference>
<keyword evidence="4" id="KW-0158">Chromosome</keyword>
<dbReference type="PROSITE" id="PS51192">
    <property type="entry name" value="HELICASE_ATP_BIND_1"/>
    <property type="match status" value="1"/>
</dbReference>
<feature type="region of interest" description="Disordered" evidence="16">
    <location>
        <begin position="182"/>
        <end position="457"/>
    </location>
</feature>
<evidence type="ECO:0000256" key="4">
    <source>
        <dbReference type="ARBA" id="ARBA00022454"/>
    </source>
</evidence>
<feature type="non-terminal residue" evidence="20">
    <location>
        <position position="2112"/>
    </location>
</feature>
<name>A0A1B6G4H8_9HEMI</name>
<dbReference type="InterPro" id="IPR025766">
    <property type="entry name" value="ADD"/>
</dbReference>
<dbReference type="PROSITE" id="PS51194">
    <property type="entry name" value="HELICASE_CTER"/>
    <property type="match status" value="1"/>
</dbReference>
<dbReference type="SMART" id="SM00490">
    <property type="entry name" value="HELICc"/>
    <property type="match status" value="1"/>
</dbReference>
<dbReference type="PANTHER" id="PTHR45797:SF3">
    <property type="entry name" value="TRANSCRIPTIONAL REGULATOR ATRX HOMOLOG"/>
    <property type="match status" value="1"/>
</dbReference>
<evidence type="ECO:0000256" key="2">
    <source>
        <dbReference type="ARBA" id="ARBA00004574"/>
    </source>
</evidence>
<gene>
    <name evidence="20" type="ORF">g.22987</name>
</gene>
<evidence type="ECO:0000256" key="13">
    <source>
        <dbReference type="ARBA" id="ARBA00023125"/>
    </source>
</evidence>
<feature type="region of interest" description="Disordered" evidence="16">
    <location>
        <begin position="550"/>
        <end position="580"/>
    </location>
</feature>
<feature type="domain" description="Helicase C-terminal" evidence="18">
    <location>
        <begin position="1763"/>
        <end position="1943"/>
    </location>
</feature>
<keyword evidence="9" id="KW-0347">Helicase</keyword>
<dbReference type="Pfam" id="PF00176">
    <property type="entry name" value="SNF2-rel_dom"/>
    <property type="match status" value="1"/>
</dbReference>
<dbReference type="PANTHER" id="PTHR45797">
    <property type="entry name" value="RAD54-LIKE"/>
    <property type="match status" value="1"/>
</dbReference>
<dbReference type="GO" id="GO:0010468">
    <property type="term" value="P:regulation of gene expression"/>
    <property type="evidence" value="ECO:0007669"/>
    <property type="project" value="UniProtKB-ARBA"/>
</dbReference>
<dbReference type="EMBL" id="GECZ01012433">
    <property type="protein sequence ID" value="JAS57336.1"/>
    <property type="molecule type" value="Transcribed_RNA"/>
</dbReference>
<feature type="compositionally biased region" description="Polar residues" evidence="16">
    <location>
        <begin position="1679"/>
        <end position="1688"/>
    </location>
</feature>
<feature type="region of interest" description="Disordered" evidence="16">
    <location>
        <begin position="666"/>
        <end position="1039"/>
    </location>
</feature>
<comment type="subcellular location">
    <subcellularLocation>
        <location evidence="2">Chromosome</location>
        <location evidence="2">Telomere</location>
    </subcellularLocation>
    <subcellularLocation>
        <location evidence="1">Nucleus</location>
    </subcellularLocation>
</comment>
<evidence type="ECO:0000256" key="1">
    <source>
        <dbReference type="ARBA" id="ARBA00004123"/>
    </source>
</evidence>
<evidence type="ECO:0000259" key="17">
    <source>
        <dbReference type="PROSITE" id="PS51192"/>
    </source>
</evidence>
<keyword evidence="13" id="KW-0238">DNA-binding</keyword>
<feature type="compositionally biased region" description="Polar residues" evidence="16">
    <location>
        <begin position="766"/>
        <end position="780"/>
    </location>
</feature>